<accession>A0A8C1BYG5</accession>
<feature type="compositionally biased region" description="Pro residues" evidence="8">
    <location>
        <begin position="633"/>
        <end position="642"/>
    </location>
</feature>
<evidence type="ECO:0000256" key="5">
    <source>
        <dbReference type="ARBA" id="ARBA00022771"/>
    </source>
</evidence>
<evidence type="ECO:0000259" key="9">
    <source>
        <dbReference type="SMART" id="SM00746"/>
    </source>
</evidence>
<dbReference type="InterPro" id="IPR010507">
    <property type="entry name" value="Znf_MYM"/>
</dbReference>
<feature type="compositionally biased region" description="Polar residues" evidence="8">
    <location>
        <begin position="661"/>
        <end position="676"/>
    </location>
</feature>
<feature type="compositionally biased region" description="Basic residues" evidence="8">
    <location>
        <begin position="1128"/>
        <end position="1147"/>
    </location>
</feature>
<feature type="compositionally biased region" description="Basic and acidic residues" evidence="8">
    <location>
        <begin position="78"/>
        <end position="90"/>
    </location>
</feature>
<feature type="domain" description="TRASH" evidence="9">
    <location>
        <begin position="683"/>
        <end position="719"/>
    </location>
</feature>
<proteinExistence type="predicted"/>
<keyword evidence="2" id="KW-0597">Phosphoprotein</keyword>
<dbReference type="SMART" id="SM00746">
    <property type="entry name" value="TRASH"/>
    <property type="match status" value="10"/>
</dbReference>
<keyword evidence="5" id="KW-0863">Zinc-finger</keyword>
<feature type="compositionally biased region" description="Polar residues" evidence="8">
    <location>
        <begin position="37"/>
        <end position="47"/>
    </location>
</feature>
<feature type="region of interest" description="Disordered" evidence="8">
    <location>
        <begin position="593"/>
        <end position="676"/>
    </location>
</feature>
<feature type="compositionally biased region" description="Low complexity" evidence="8">
    <location>
        <begin position="643"/>
        <end position="659"/>
    </location>
</feature>
<dbReference type="Proteomes" id="UP001108240">
    <property type="component" value="Unplaced"/>
</dbReference>
<dbReference type="InterPro" id="IPR021893">
    <property type="entry name" value="ZMYM2-like_C"/>
</dbReference>
<feature type="compositionally biased region" description="Low complexity" evidence="8">
    <location>
        <begin position="14"/>
        <end position="23"/>
    </location>
</feature>
<keyword evidence="1" id="KW-1017">Isopeptide bond</keyword>
<evidence type="ECO:0000256" key="8">
    <source>
        <dbReference type="SAM" id="MobiDB-lite"/>
    </source>
</evidence>
<reference evidence="10" key="1">
    <citation type="submission" date="2025-08" db="UniProtKB">
        <authorList>
            <consortium name="Ensembl"/>
        </authorList>
    </citation>
    <scope>IDENTIFICATION</scope>
</reference>
<keyword evidence="4" id="KW-0677">Repeat</keyword>
<dbReference type="Pfam" id="PF06467">
    <property type="entry name" value="zf-FCS"/>
    <property type="match status" value="4"/>
</dbReference>
<feature type="region of interest" description="Disordered" evidence="8">
    <location>
        <begin position="1011"/>
        <end position="1157"/>
    </location>
</feature>
<feature type="region of interest" description="Disordered" evidence="8">
    <location>
        <begin position="1"/>
        <end position="183"/>
    </location>
</feature>
<evidence type="ECO:0000313" key="10">
    <source>
        <dbReference type="Ensembl" id="ENSCCRP00000039578.2"/>
    </source>
</evidence>
<dbReference type="GO" id="GO:0008270">
    <property type="term" value="F:zinc ion binding"/>
    <property type="evidence" value="ECO:0007669"/>
    <property type="project" value="UniProtKB-KW"/>
</dbReference>
<keyword evidence="7" id="KW-0832">Ubl conjugation</keyword>
<dbReference type="OMA" id="DKWADKR"/>
<feature type="compositionally biased region" description="Pro residues" evidence="8">
    <location>
        <begin position="302"/>
        <end position="312"/>
    </location>
</feature>
<dbReference type="PANTHER" id="PTHR45736:SF5">
    <property type="entry name" value="ZINC FINGER MYM-TYPE PROTEIN 4"/>
    <property type="match status" value="1"/>
</dbReference>
<evidence type="ECO:0000256" key="3">
    <source>
        <dbReference type="ARBA" id="ARBA00022723"/>
    </source>
</evidence>
<feature type="domain" description="TRASH" evidence="9">
    <location>
        <begin position="370"/>
        <end position="410"/>
    </location>
</feature>
<feature type="compositionally biased region" description="Basic and acidic residues" evidence="8">
    <location>
        <begin position="1"/>
        <end position="12"/>
    </location>
</feature>
<keyword evidence="11" id="KW-1185">Reference proteome</keyword>
<dbReference type="InterPro" id="IPR011017">
    <property type="entry name" value="TRASH_dom"/>
</dbReference>
<dbReference type="InterPro" id="IPR057926">
    <property type="entry name" value="QRICH1_dom"/>
</dbReference>
<feature type="domain" description="TRASH" evidence="9">
    <location>
        <begin position="321"/>
        <end position="357"/>
    </location>
</feature>
<feature type="domain" description="TRASH" evidence="9">
    <location>
        <begin position="725"/>
        <end position="760"/>
    </location>
</feature>
<feature type="compositionally biased region" description="Polar residues" evidence="8">
    <location>
        <begin position="102"/>
        <end position="111"/>
    </location>
</feature>
<sequence>MSQRWKCEHEAESAESQHSVSVSGQMDKSSELEIKTSADQGESSSGQPVDDELDGLPVFGTDEDDWEIDSSFAQKALEQMERNSDDKNESQDGVPTSGADAENSSSINGSSEMDEERAKVSEDTPVTPLSDTIIDIQDIQSELRIESSRSDANLQSEPPSECTDRETSYSPVIRIKDEPIDEEYDKALMPQSDMSRIKQELDGSENNENEASSASDELRISSVFSVSGNSSDAVSASMAPSHASSFSVMSQNAATLRGTTILLPAQSQTPLQLRLQPKTQMHPRIQTRSRMQPPMMPQTHLQPPPQPPQVHAPPPTVRICCSGCSKVLQKGQTAFQRKGSNQLFCSTVCLTSFSLPSVQFTPIIAPKKTCHLCLKVIVNLKDLITIPVGSMNTLKEFCSQACLSIYKNRYEDATPDLYTQCGVCKLVKEIQHEVTHLGAVHKLCSDVCFARFRSSRNLYMSYCENCGNCTASGNYHLVQIEDSIKKFCCTECISNYKQKSGKRLHCPYCQDIKNIEQMMEGTNIQGVTEFFCSQRCVALSQASPSLTGTSFPCTTCKKLAVPQYHLAISDGSIRNFCSLDCVGKFQEKLNASVPHNQMNGNSHGPQPQSAAPPRPITDHLQPTQTSSSVPAPNHNPPPPFVPPSNQNPVPTYVPTPGVVKSQDTQQQRPIKPPSSSDTVRLMCKQCQNHFSSKPEVFQFKGHAGLFCSRACCDTYKRESSVKALCEYCKIEKVVKDIITYEKQPRSFCCEGCKLLFKHDLAKRHGGQCRVCAYCQNMTHKTIQNFFGGKLEEFCTEECMSLYTVLFYEMGKCHGCKNQGSLKESLVWDGTTRHFCNLSCLLQFCSKCITPHQPASNGTVSNTTTVQAPLSLSKDMPVIGGVVSLASTLPGNTALTGALPTSNASSKNIGEASTQTDAAVAAIPYRRTLKNKALMCRPITEEQGVQCQPEPPIAPILGETVIDENGETVKLVPVPVPIPVPVYIPVPMHLYTQYTPFPMGLPLPVPVPMVIPGSQDSAEQKDTKCSLPAQSSVEDDDVEKGKDKPVSHDQGSTYSGDLESEARSTPFSWADTEDPGVSVKPLVPLTELGKPVAAPTTSLSSEQPDLENDFPRSSADPGSAKENRLVLTLKRRKRGRDSHPPRKRGRKRSGTDTPAGVWLSSSSSKLNQMYGVKAWASWVRMKAGQSEQEQQSRGPMTVKEDLLQCTSADLSYGLCRFIKEVRRPNGEPYEPDSIYYLCLGIQQCLLENERLENIFTDSLYSQFISDITTLLKDWGNMLPPGGYIHSRVEEEYLWECKQLGALSPIVLLNTLLFFGAKLLNLKTAEEHRRLAFSNVSHCSKTTKNGMTAYLRFRLPGKEEEKDKKAPAGKRRREEETVEEEFLEMPENVENPLRCPVRLYEFYLSKCSNSVKQRPDLFYLQPEASCHPSSPVWYSAQPLDSIMMESMLTRILAIRDIHLDSKHQQKDLDSSDEESS</sequence>
<evidence type="ECO:0000256" key="1">
    <source>
        <dbReference type="ARBA" id="ARBA00022499"/>
    </source>
</evidence>
<keyword evidence="6" id="KW-0862">Zinc</keyword>
<feature type="compositionally biased region" description="Polar residues" evidence="8">
    <location>
        <begin position="593"/>
        <end position="609"/>
    </location>
</feature>
<feature type="domain" description="TRASH" evidence="9">
    <location>
        <begin position="812"/>
        <end position="847"/>
    </location>
</feature>
<evidence type="ECO:0000256" key="4">
    <source>
        <dbReference type="ARBA" id="ARBA00022737"/>
    </source>
</evidence>
<dbReference type="Pfam" id="PF25561">
    <property type="entry name" value="QRICH1"/>
    <property type="match status" value="1"/>
</dbReference>
<feature type="domain" description="TRASH" evidence="9">
    <location>
        <begin position="553"/>
        <end position="589"/>
    </location>
</feature>
<dbReference type="GeneTree" id="ENSGT00940000166933"/>
<feature type="region of interest" description="Disordered" evidence="8">
    <location>
        <begin position="291"/>
        <end position="312"/>
    </location>
</feature>
<dbReference type="SUPFAM" id="SSF57716">
    <property type="entry name" value="Glucocorticoid receptor-like (DNA-binding domain)"/>
    <property type="match status" value="1"/>
</dbReference>
<feature type="domain" description="TRASH" evidence="9">
    <location>
        <begin position="421"/>
        <end position="456"/>
    </location>
</feature>
<feature type="domain" description="TRASH" evidence="9">
    <location>
        <begin position="506"/>
        <end position="544"/>
    </location>
</feature>
<evidence type="ECO:0000256" key="6">
    <source>
        <dbReference type="ARBA" id="ARBA00022833"/>
    </source>
</evidence>
<organism evidence="10 11">
    <name type="scientific">Cyprinus carpio carpio</name>
    <dbReference type="NCBI Taxonomy" id="630221"/>
    <lineage>
        <taxon>Eukaryota</taxon>
        <taxon>Metazoa</taxon>
        <taxon>Chordata</taxon>
        <taxon>Craniata</taxon>
        <taxon>Vertebrata</taxon>
        <taxon>Euteleostomi</taxon>
        <taxon>Actinopterygii</taxon>
        <taxon>Neopterygii</taxon>
        <taxon>Teleostei</taxon>
        <taxon>Ostariophysi</taxon>
        <taxon>Cypriniformes</taxon>
        <taxon>Cyprinidae</taxon>
        <taxon>Cyprininae</taxon>
        <taxon>Cyprinus</taxon>
    </lineage>
</organism>
<keyword evidence="3" id="KW-0479">Metal-binding</keyword>
<feature type="domain" description="TRASH" evidence="9">
    <location>
        <begin position="768"/>
        <end position="806"/>
    </location>
</feature>
<evidence type="ECO:0000256" key="2">
    <source>
        <dbReference type="ARBA" id="ARBA00022553"/>
    </source>
</evidence>
<evidence type="ECO:0000256" key="7">
    <source>
        <dbReference type="ARBA" id="ARBA00022843"/>
    </source>
</evidence>
<dbReference type="PANTHER" id="PTHR45736">
    <property type="entry name" value="ZINC FINGER MYM-TYPE PROTEIN"/>
    <property type="match status" value="1"/>
</dbReference>
<evidence type="ECO:0000313" key="11">
    <source>
        <dbReference type="Proteomes" id="UP001108240"/>
    </source>
</evidence>
<dbReference type="InterPro" id="IPR051284">
    <property type="entry name" value="ZnF_MYMT-QRICH1"/>
</dbReference>
<feature type="domain" description="TRASH" evidence="9">
    <location>
        <begin position="463"/>
        <end position="500"/>
    </location>
</feature>
<dbReference type="Ensembl" id="ENSCCRT00000042895.2">
    <property type="protein sequence ID" value="ENSCCRP00000039578.2"/>
    <property type="gene ID" value="ENSCCRG00000021169.2"/>
</dbReference>
<reference evidence="10" key="2">
    <citation type="submission" date="2025-09" db="UniProtKB">
        <authorList>
            <consortium name="Ensembl"/>
        </authorList>
    </citation>
    <scope>IDENTIFICATION</scope>
</reference>
<protein>
    <submittedName>
        <fullName evidence="10">Si:ch211-266o15.1</fullName>
    </submittedName>
</protein>
<dbReference type="Pfam" id="PF12012">
    <property type="entry name" value="DUF3504"/>
    <property type="match status" value="1"/>
</dbReference>
<name>A0A8C1BYG5_CYPCA</name>